<dbReference type="InterPro" id="IPR016181">
    <property type="entry name" value="Acyl_CoA_acyltransferase"/>
</dbReference>
<sequence>MTGERGLDGPGTSIWQGFTVRLRAVEPEDWEYFHRWGGDDVVARATDAVPFPESRAATRSWTEHEANRERSNDRFRWVMVDADDSPVGTINTHSCDRLAGTLSFGLAVAPERQGEGFASEAIRLVLRYFFDELGYQKVNAHVYAFNGASQALHENLGFVQEGRLRRMHYAAGRHWDTLVYGMTREEFAAEQAGKLPPMGAPDQP</sequence>
<name>A0A6J4V3X4_9BACT</name>
<dbReference type="Gene3D" id="3.40.630.30">
    <property type="match status" value="1"/>
</dbReference>
<dbReference type="SUPFAM" id="SSF55729">
    <property type="entry name" value="Acyl-CoA N-acyltransferases (Nat)"/>
    <property type="match status" value="1"/>
</dbReference>
<dbReference type="GO" id="GO:0016747">
    <property type="term" value="F:acyltransferase activity, transferring groups other than amino-acyl groups"/>
    <property type="evidence" value="ECO:0007669"/>
    <property type="project" value="InterPro"/>
</dbReference>
<dbReference type="PANTHER" id="PTHR43415">
    <property type="entry name" value="SPERMIDINE N(1)-ACETYLTRANSFERASE"/>
    <property type="match status" value="1"/>
</dbReference>
<evidence type="ECO:0000259" key="1">
    <source>
        <dbReference type="PROSITE" id="PS51186"/>
    </source>
</evidence>
<dbReference type="Pfam" id="PF13302">
    <property type="entry name" value="Acetyltransf_3"/>
    <property type="match status" value="1"/>
</dbReference>
<keyword evidence="2" id="KW-0808">Transferase</keyword>
<dbReference type="AlphaFoldDB" id="A0A6J4V3X4"/>
<feature type="domain" description="N-acetyltransferase" evidence="1">
    <location>
        <begin position="20"/>
        <end position="185"/>
    </location>
</feature>
<reference evidence="2" key="1">
    <citation type="submission" date="2020-02" db="EMBL/GenBank/DDBJ databases">
        <authorList>
            <person name="Meier V. D."/>
        </authorList>
    </citation>
    <scope>NUCLEOTIDE SEQUENCE</scope>
    <source>
        <strain evidence="2">AVDCRST_MAG73</strain>
    </source>
</reference>
<protein>
    <submittedName>
        <fullName evidence="2">SPBc2 prophage-derived uncharacterized N-acetyltransferase YokL</fullName>
    </submittedName>
</protein>
<organism evidence="2">
    <name type="scientific">uncultured Thermomicrobiales bacterium</name>
    <dbReference type="NCBI Taxonomy" id="1645740"/>
    <lineage>
        <taxon>Bacteria</taxon>
        <taxon>Pseudomonadati</taxon>
        <taxon>Thermomicrobiota</taxon>
        <taxon>Thermomicrobia</taxon>
        <taxon>Thermomicrobiales</taxon>
        <taxon>environmental samples</taxon>
    </lineage>
</organism>
<dbReference type="PANTHER" id="PTHR43415:SF5">
    <property type="entry name" value="ACETYLTRANSFERASE"/>
    <property type="match status" value="1"/>
</dbReference>
<gene>
    <name evidence="2" type="ORF">AVDCRST_MAG73-4155</name>
</gene>
<dbReference type="InterPro" id="IPR000182">
    <property type="entry name" value="GNAT_dom"/>
</dbReference>
<dbReference type="PROSITE" id="PS51186">
    <property type="entry name" value="GNAT"/>
    <property type="match status" value="1"/>
</dbReference>
<dbReference type="CDD" id="cd04301">
    <property type="entry name" value="NAT_SF"/>
    <property type="match status" value="1"/>
</dbReference>
<evidence type="ECO:0000313" key="2">
    <source>
        <dbReference type="EMBL" id="CAA9565903.1"/>
    </source>
</evidence>
<proteinExistence type="predicted"/>
<accession>A0A6J4V3X4</accession>
<dbReference type="EMBL" id="CADCWE010000268">
    <property type="protein sequence ID" value="CAA9565903.1"/>
    <property type="molecule type" value="Genomic_DNA"/>
</dbReference>